<proteinExistence type="predicted"/>
<sequence>YHDPCYLGRYNSVYLEPRRILQAIPKAKLEEMERSRNKSFC</sequence>
<gene>
    <name evidence="7" type="ORF">S03H2_72881</name>
</gene>
<feature type="non-terminal residue" evidence="7">
    <location>
        <position position="41"/>
    </location>
</feature>
<evidence type="ECO:0000313" key="7">
    <source>
        <dbReference type="EMBL" id="GAH94452.1"/>
    </source>
</evidence>
<evidence type="ECO:0000256" key="3">
    <source>
        <dbReference type="ARBA" id="ARBA00023002"/>
    </source>
</evidence>
<organism evidence="7">
    <name type="scientific">marine sediment metagenome</name>
    <dbReference type="NCBI Taxonomy" id="412755"/>
    <lineage>
        <taxon>unclassified sequences</taxon>
        <taxon>metagenomes</taxon>
        <taxon>ecological metagenomes</taxon>
    </lineage>
</organism>
<name>X1JK74_9ZZZZ</name>
<keyword evidence="3" id="KW-0560">Oxidoreductase</keyword>
<comment type="caution">
    <text evidence="7">The sequence shown here is derived from an EMBL/GenBank/DDBJ whole genome shotgun (WGS) entry which is preliminary data.</text>
</comment>
<feature type="non-terminal residue" evidence="7">
    <location>
        <position position="1"/>
    </location>
</feature>
<protein>
    <recommendedName>
        <fullName evidence="6">Cysteine-rich domain-containing protein</fullName>
    </recommendedName>
</protein>
<dbReference type="InterPro" id="IPR051460">
    <property type="entry name" value="HdrC_iron-sulfur_subunit"/>
</dbReference>
<keyword evidence="4" id="KW-0408">Iron</keyword>
<reference evidence="7" key="1">
    <citation type="journal article" date="2014" name="Front. Microbiol.">
        <title>High frequency of phylogenetically diverse reductive dehalogenase-homologous genes in deep subseafloor sedimentary metagenomes.</title>
        <authorList>
            <person name="Kawai M."/>
            <person name="Futagami T."/>
            <person name="Toyoda A."/>
            <person name="Takaki Y."/>
            <person name="Nishi S."/>
            <person name="Hori S."/>
            <person name="Arai W."/>
            <person name="Tsubouchi T."/>
            <person name="Morono Y."/>
            <person name="Uchiyama I."/>
            <person name="Ito T."/>
            <person name="Fujiyama A."/>
            <person name="Inagaki F."/>
            <person name="Takami H."/>
        </authorList>
    </citation>
    <scope>NUCLEOTIDE SEQUENCE</scope>
    <source>
        <strain evidence="7">Expedition CK06-06</strain>
    </source>
</reference>
<keyword evidence="5" id="KW-0411">Iron-sulfur</keyword>
<evidence type="ECO:0000256" key="2">
    <source>
        <dbReference type="ARBA" id="ARBA00022723"/>
    </source>
</evidence>
<evidence type="ECO:0000256" key="1">
    <source>
        <dbReference type="ARBA" id="ARBA00022485"/>
    </source>
</evidence>
<dbReference type="PANTHER" id="PTHR43255:SF1">
    <property type="entry name" value="IRON-SULFUR-BINDING OXIDOREDUCTASE FADF-RELATED"/>
    <property type="match status" value="1"/>
</dbReference>
<dbReference type="GO" id="GO:0016491">
    <property type="term" value="F:oxidoreductase activity"/>
    <property type="evidence" value="ECO:0007669"/>
    <property type="project" value="UniProtKB-KW"/>
</dbReference>
<dbReference type="InterPro" id="IPR004017">
    <property type="entry name" value="Cys_rich_dom"/>
</dbReference>
<keyword evidence="2" id="KW-0479">Metal-binding</keyword>
<dbReference type="GO" id="GO:0046872">
    <property type="term" value="F:metal ion binding"/>
    <property type="evidence" value="ECO:0007669"/>
    <property type="project" value="UniProtKB-KW"/>
</dbReference>
<dbReference type="Pfam" id="PF02754">
    <property type="entry name" value="CCG"/>
    <property type="match status" value="1"/>
</dbReference>
<evidence type="ECO:0000256" key="4">
    <source>
        <dbReference type="ARBA" id="ARBA00023004"/>
    </source>
</evidence>
<accession>X1JK74</accession>
<keyword evidence="1" id="KW-0004">4Fe-4S</keyword>
<dbReference type="EMBL" id="BARU01049570">
    <property type="protein sequence ID" value="GAH94452.1"/>
    <property type="molecule type" value="Genomic_DNA"/>
</dbReference>
<evidence type="ECO:0000259" key="6">
    <source>
        <dbReference type="Pfam" id="PF02754"/>
    </source>
</evidence>
<feature type="domain" description="Cysteine-rich" evidence="6">
    <location>
        <begin position="1"/>
        <end position="41"/>
    </location>
</feature>
<dbReference type="GO" id="GO:0005886">
    <property type="term" value="C:plasma membrane"/>
    <property type="evidence" value="ECO:0007669"/>
    <property type="project" value="TreeGrafter"/>
</dbReference>
<dbReference type="PANTHER" id="PTHR43255">
    <property type="entry name" value="IRON-SULFUR-BINDING OXIDOREDUCTASE FADF-RELATED-RELATED"/>
    <property type="match status" value="1"/>
</dbReference>
<evidence type="ECO:0000256" key="5">
    <source>
        <dbReference type="ARBA" id="ARBA00023014"/>
    </source>
</evidence>
<dbReference type="GO" id="GO:0051539">
    <property type="term" value="F:4 iron, 4 sulfur cluster binding"/>
    <property type="evidence" value="ECO:0007669"/>
    <property type="project" value="UniProtKB-KW"/>
</dbReference>
<dbReference type="AlphaFoldDB" id="X1JK74"/>